<dbReference type="Proteomes" id="UP000692954">
    <property type="component" value="Unassembled WGS sequence"/>
</dbReference>
<comment type="caution">
    <text evidence="6">The sequence shown here is derived from an EMBL/GenBank/DDBJ whole genome shotgun (WGS) entry which is preliminary data.</text>
</comment>
<feature type="domain" description="Response regulatory" evidence="5">
    <location>
        <begin position="668"/>
        <end position="798"/>
    </location>
</feature>
<name>A0A8S1MD97_9CILI</name>
<dbReference type="InterPro" id="IPR050956">
    <property type="entry name" value="2C_system_His_kinase"/>
</dbReference>
<feature type="modified residue" description="4-aspartylphosphate" evidence="2">
    <location>
        <position position="728"/>
    </location>
</feature>
<dbReference type="SMART" id="SM00387">
    <property type="entry name" value="HATPase_c"/>
    <property type="match status" value="1"/>
</dbReference>
<dbReference type="OrthoDB" id="303614at2759"/>
<organism evidence="6 7">
    <name type="scientific">Paramecium sonneborni</name>
    <dbReference type="NCBI Taxonomy" id="65129"/>
    <lineage>
        <taxon>Eukaryota</taxon>
        <taxon>Sar</taxon>
        <taxon>Alveolata</taxon>
        <taxon>Ciliophora</taxon>
        <taxon>Intramacronucleata</taxon>
        <taxon>Oligohymenophorea</taxon>
        <taxon>Peniculida</taxon>
        <taxon>Parameciidae</taxon>
        <taxon>Paramecium</taxon>
    </lineage>
</organism>
<dbReference type="Pfam" id="PF02518">
    <property type="entry name" value="HATPase_c"/>
    <property type="match status" value="1"/>
</dbReference>
<dbReference type="InterPro" id="IPR005467">
    <property type="entry name" value="His_kinase_dom"/>
</dbReference>
<gene>
    <name evidence="6" type="ORF">PSON_ATCC_30995.1.T0330377</name>
</gene>
<evidence type="ECO:0000256" key="3">
    <source>
        <dbReference type="SAM" id="Phobius"/>
    </source>
</evidence>
<dbReference type="AlphaFoldDB" id="A0A8S1MD97"/>
<keyword evidence="1 2" id="KW-0597">Phosphoprotein</keyword>
<evidence type="ECO:0000259" key="5">
    <source>
        <dbReference type="PROSITE" id="PS50110"/>
    </source>
</evidence>
<feature type="transmembrane region" description="Helical" evidence="3">
    <location>
        <begin position="109"/>
        <end position="126"/>
    </location>
</feature>
<dbReference type="PANTHER" id="PTHR43719:SF28">
    <property type="entry name" value="PEROXIDE STRESS-ACTIVATED HISTIDINE KINASE MAK1-RELATED"/>
    <property type="match status" value="1"/>
</dbReference>
<protein>
    <submittedName>
        <fullName evidence="6">Uncharacterized protein</fullName>
    </submittedName>
</protein>
<dbReference type="InterPro" id="IPR003594">
    <property type="entry name" value="HATPase_dom"/>
</dbReference>
<dbReference type="Pfam" id="PF00072">
    <property type="entry name" value="Response_reg"/>
    <property type="match status" value="1"/>
</dbReference>
<dbReference type="PROSITE" id="PS50109">
    <property type="entry name" value="HIS_KIN"/>
    <property type="match status" value="1"/>
</dbReference>
<dbReference type="PROSITE" id="PS50110">
    <property type="entry name" value="RESPONSE_REGULATORY"/>
    <property type="match status" value="1"/>
</dbReference>
<reference evidence="6" key="1">
    <citation type="submission" date="2021-01" db="EMBL/GenBank/DDBJ databases">
        <authorList>
            <consortium name="Genoscope - CEA"/>
            <person name="William W."/>
        </authorList>
    </citation>
    <scope>NUCLEOTIDE SEQUENCE</scope>
</reference>
<feature type="domain" description="Histidine kinase" evidence="4">
    <location>
        <begin position="338"/>
        <end position="557"/>
    </location>
</feature>
<dbReference type="EMBL" id="CAJJDN010000033">
    <property type="protein sequence ID" value="CAD8075683.1"/>
    <property type="molecule type" value="Genomic_DNA"/>
</dbReference>
<proteinExistence type="predicted"/>
<evidence type="ECO:0000256" key="1">
    <source>
        <dbReference type="ARBA" id="ARBA00022553"/>
    </source>
</evidence>
<keyword evidence="3" id="KW-1133">Transmembrane helix</keyword>
<dbReference type="SMART" id="SM00448">
    <property type="entry name" value="REC"/>
    <property type="match status" value="1"/>
</dbReference>
<dbReference type="PANTHER" id="PTHR43719">
    <property type="entry name" value="TWO-COMPONENT HISTIDINE KINASE"/>
    <property type="match status" value="1"/>
</dbReference>
<keyword evidence="3" id="KW-0812">Transmembrane</keyword>
<dbReference type="CDD" id="cd17546">
    <property type="entry name" value="REC_hyHK_CKI1_RcsC-like"/>
    <property type="match status" value="1"/>
</dbReference>
<keyword evidence="7" id="KW-1185">Reference proteome</keyword>
<evidence type="ECO:0000313" key="7">
    <source>
        <dbReference type="Proteomes" id="UP000692954"/>
    </source>
</evidence>
<evidence type="ECO:0000313" key="6">
    <source>
        <dbReference type="EMBL" id="CAD8075683.1"/>
    </source>
</evidence>
<evidence type="ECO:0000256" key="2">
    <source>
        <dbReference type="PROSITE-ProRule" id="PRU00169"/>
    </source>
</evidence>
<accession>A0A8S1MD97</accession>
<dbReference type="GO" id="GO:0000160">
    <property type="term" value="P:phosphorelay signal transduction system"/>
    <property type="evidence" value="ECO:0007669"/>
    <property type="project" value="InterPro"/>
</dbReference>
<dbReference type="InterPro" id="IPR001789">
    <property type="entry name" value="Sig_transdc_resp-reg_receiver"/>
</dbReference>
<keyword evidence="3" id="KW-0472">Membrane</keyword>
<evidence type="ECO:0000259" key="4">
    <source>
        <dbReference type="PROSITE" id="PS50109"/>
    </source>
</evidence>
<sequence length="811" mass="95202">MKYSEVLRFSEDLVVLAEIIFYSWGITIIKRQRKLPHYYFILGSTIQGISSFQHRFSNFTKMMLFHIGYAIKGISVWSSTQENISISLNVHLIIQFHFSKEQSIQQKSMSYYAFFLICINTFNYLTVTTDSYFIFSLDIILVVLDAKHLSLIFDKRCGRPQYHLPNSTLNTTTNQQKLGQTFQFELPSVKSPNAPANQYDRFSTKKLTFNTKMDIFECTIKLEDYFKKEFENDLQKRDFIIQEEFFKLSLLYKYNDITHKIRISDFLSDYYEELSNIYYFSIEDNDTFDFRDTVLLIEQVKNSESETLIQFLFLDVPQKYQRKQGKVRKQLFFDMCKQLSHELGTSLNSLMTFSNLAFEDEIISEQIKTMYIYPILINCIQFNLIINNVRDFTHLGLKIFQLKLEEMKIIETVEFINALFEEPLQSKGIQLSVQYNLKNRFLITDKERFEQIYFQLLQNAVKFTLSGQIRVNIYNNADRFILSIEDTGIGLSEEEEFNINFLLDKDEFIKVSDNSVGSGIGLVISNMIVKQLNRGVPIKVKRLVIGTQFFFELPNDIQENYFSNQKAILEFPLGIQSIKLLSQNSYIEGPLGQQSHSISQNLSSQKISFKKKRKETKSFSVVHHFEDEIESEILSESHKNKIHFLPSFQTRQKKDMLEYCLQSECCSRALIVDDEYYNIRCLKLIMQKYGVNCDHAFNGQDSINQINLKKENPCKHCNNQHYLLIFLDINMPIMDGFQTIKIIKTQMQSEEIKKVYCIATTGLCDLQTKQKCYENGMDYFMTKPLNQSLLKEILFTFFPTLEIKVKSNSSK</sequence>